<name>A0A7K1J2J4_9BIFI</name>
<organism evidence="3 4">
    <name type="scientific">Bifidobacterium canis</name>
    <dbReference type="NCBI Taxonomy" id="2610880"/>
    <lineage>
        <taxon>Bacteria</taxon>
        <taxon>Bacillati</taxon>
        <taxon>Actinomycetota</taxon>
        <taxon>Actinomycetes</taxon>
        <taxon>Bifidobacteriales</taxon>
        <taxon>Bifidobacteriaceae</taxon>
        <taxon>Bifidobacterium</taxon>
    </lineage>
</organism>
<dbReference type="Proteomes" id="UP000487882">
    <property type="component" value="Unassembled WGS sequence"/>
</dbReference>
<reference evidence="3 4" key="1">
    <citation type="submission" date="2019-09" db="EMBL/GenBank/DDBJ databases">
        <title>Bifidobacterium canis sp. nov., isolated from the digestive tract of German Shepherd dog puppy.</title>
        <authorList>
            <person name="Bunesova V."/>
        </authorList>
    </citation>
    <scope>NUCLEOTIDE SEQUENCE [LARGE SCALE GENOMIC DNA]</scope>
    <source>
        <strain evidence="3 4">GSD1FS</strain>
    </source>
</reference>
<feature type="domain" description="DUF4097" evidence="2">
    <location>
        <begin position="45"/>
        <end position="159"/>
    </location>
</feature>
<dbReference type="PROSITE" id="PS51257">
    <property type="entry name" value="PROKAR_LIPOPROTEIN"/>
    <property type="match status" value="1"/>
</dbReference>
<evidence type="ECO:0000259" key="2">
    <source>
        <dbReference type="Pfam" id="PF13349"/>
    </source>
</evidence>
<dbReference type="InterPro" id="IPR025164">
    <property type="entry name" value="Toastrack_DUF4097"/>
</dbReference>
<evidence type="ECO:0000313" key="3">
    <source>
        <dbReference type="EMBL" id="MUH58854.1"/>
    </source>
</evidence>
<dbReference type="Pfam" id="PF13349">
    <property type="entry name" value="DUF4097"/>
    <property type="match status" value="1"/>
</dbReference>
<dbReference type="EMBL" id="WNLP01000001">
    <property type="protein sequence ID" value="MUH58854.1"/>
    <property type="molecule type" value="Genomic_DNA"/>
</dbReference>
<comment type="caution">
    <text evidence="3">The sequence shown here is derived from an EMBL/GenBank/DDBJ whole genome shotgun (WGS) entry which is preliminary data.</text>
</comment>
<proteinExistence type="predicted"/>
<gene>
    <name evidence="3" type="ORF">GSD1FS_0148</name>
</gene>
<evidence type="ECO:0000313" key="4">
    <source>
        <dbReference type="Proteomes" id="UP000487882"/>
    </source>
</evidence>
<accession>A0A7K1J2J4</accession>
<keyword evidence="1" id="KW-0732">Signal</keyword>
<keyword evidence="4" id="KW-1185">Reference proteome</keyword>
<protein>
    <recommendedName>
        <fullName evidence="2">DUF4097 domain-containing protein</fullName>
    </recommendedName>
</protein>
<dbReference type="AlphaFoldDB" id="A0A7K1J2J4"/>
<sequence>MKNVKILALALCLVMSCFAMAGCSGQNEFFEEKSFTPSTQVTGVNVDVRDRKIEVTPSKDKQVHVQYFESSKEYYNISVSDAHVMTMTSASNKEWTDYIGGKPSAESRTIILQLPTSLLNTVALSTTNEDISLPALSVQRSINVSVNNGDIAFKALDVGSAVTLNAKTVTFPVR</sequence>
<feature type="signal peptide" evidence="1">
    <location>
        <begin position="1"/>
        <end position="21"/>
    </location>
</feature>
<dbReference type="RefSeq" id="WP_155587945.1">
    <property type="nucleotide sequence ID" value="NZ_WNLP01000001.1"/>
</dbReference>
<feature type="chain" id="PRO_5029883694" description="DUF4097 domain-containing protein" evidence="1">
    <location>
        <begin position="22"/>
        <end position="174"/>
    </location>
</feature>
<evidence type="ECO:0000256" key="1">
    <source>
        <dbReference type="SAM" id="SignalP"/>
    </source>
</evidence>